<name>A0A366KSU1_9SPHI</name>
<evidence type="ECO:0000313" key="1">
    <source>
        <dbReference type="EMBL" id="RBQ04590.1"/>
    </source>
</evidence>
<keyword evidence="2" id="KW-1185">Reference proteome</keyword>
<comment type="caution">
    <text evidence="1">The sequence shown here is derived from an EMBL/GenBank/DDBJ whole genome shotgun (WGS) entry which is preliminary data.</text>
</comment>
<sequence length="62" mass="6979">MLTNERMASELMNFLATDARIDTEKLLPLRHPEFISGSLAMGSRYLNIGKNAYWIDTETSSG</sequence>
<evidence type="ECO:0000313" key="2">
    <source>
        <dbReference type="Proteomes" id="UP000252081"/>
    </source>
</evidence>
<proteinExistence type="predicted"/>
<dbReference type="AlphaFoldDB" id="A0A366KSU1"/>
<organism evidence="1 2">
    <name type="scientific">Pedobacter miscanthi</name>
    <dbReference type="NCBI Taxonomy" id="2259170"/>
    <lineage>
        <taxon>Bacteria</taxon>
        <taxon>Pseudomonadati</taxon>
        <taxon>Bacteroidota</taxon>
        <taxon>Sphingobacteriia</taxon>
        <taxon>Sphingobacteriales</taxon>
        <taxon>Sphingobacteriaceae</taxon>
        <taxon>Pedobacter</taxon>
    </lineage>
</organism>
<dbReference type="EMBL" id="QNQU01000016">
    <property type="protein sequence ID" value="RBQ04590.1"/>
    <property type="molecule type" value="Genomic_DNA"/>
</dbReference>
<dbReference type="Proteomes" id="UP000252081">
    <property type="component" value="Unassembled WGS sequence"/>
</dbReference>
<accession>A0A366KSU1</accession>
<reference evidence="1 2" key="1">
    <citation type="submission" date="2018-07" db="EMBL/GenBank/DDBJ databases">
        <title>A draft genome of a endophytic bacteria, a new species of Pedobacter.</title>
        <authorList>
            <person name="Zhang Z.D."/>
            <person name="Chen Z.J."/>
        </authorList>
    </citation>
    <scope>NUCLEOTIDE SEQUENCE [LARGE SCALE GENOMIC DNA]</scope>
    <source>
        <strain evidence="1 2">RS10</strain>
    </source>
</reference>
<gene>
    <name evidence="1" type="ORF">DRW42_18340</name>
</gene>
<protein>
    <submittedName>
        <fullName evidence="1">Uncharacterized protein</fullName>
    </submittedName>
</protein>